<name>A0A0V0GTF8_SOLCH</name>
<accession>A0A0V0GTF8</accession>
<organism evidence="1">
    <name type="scientific">Solanum chacoense</name>
    <name type="common">Chaco potato</name>
    <dbReference type="NCBI Taxonomy" id="4108"/>
    <lineage>
        <taxon>Eukaryota</taxon>
        <taxon>Viridiplantae</taxon>
        <taxon>Streptophyta</taxon>
        <taxon>Embryophyta</taxon>
        <taxon>Tracheophyta</taxon>
        <taxon>Spermatophyta</taxon>
        <taxon>Magnoliopsida</taxon>
        <taxon>eudicotyledons</taxon>
        <taxon>Gunneridae</taxon>
        <taxon>Pentapetalae</taxon>
        <taxon>asterids</taxon>
        <taxon>lamiids</taxon>
        <taxon>Solanales</taxon>
        <taxon>Solanaceae</taxon>
        <taxon>Solanoideae</taxon>
        <taxon>Solaneae</taxon>
        <taxon>Solanum</taxon>
    </lineage>
</organism>
<reference evidence="1" key="1">
    <citation type="submission" date="2015-12" db="EMBL/GenBank/DDBJ databases">
        <title>Gene expression during late stages of embryo sac development: a critical building block for successful pollen-pistil interactions.</title>
        <authorList>
            <person name="Liu Y."/>
            <person name="Joly V."/>
            <person name="Sabar M."/>
            <person name="Matton D.P."/>
        </authorList>
    </citation>
    <scope>NUCLEOTIDE SEQUENCE</scope>
</reference>
<dbReference type="AlphaFoldDB" id="A0A0V0GTF8"/>
<protein>
    <submittedName>
        <fullName evidence="1">Putative ovule protein</fullName>
    </submittedName>
</protein>
<feature type="non-terminal residue" evidence="1">
    <location>
        <position position="1"/>
    </location>
</feature>
<sequence>EITKQLIKHPLWTTSQCYLFQLGMALGQDGYSQTHKILNPPGPTSHNILFILMRSTLLRINPHEPARPHLKLLLPQPHVRP</sequence>
<dbReference type="EMBL" id="GEDG01031874">
    <property type="protein sequence ID" value="JAP11133.1"/>
    <property type="molecule type" value="Transcribed_RNA"/>
</dbReference>
<proteinExistence type="predicted"/>
<evidence type="ECO:0000313" key="1">
    <source>
        <dbReference type="EMBL" id="JAP11133.1"/>
    </source>
</evidence>